<sequence length="277" mass="31088">MPPFPLPQELIDTIVSELRCDEYALRAASTVSKRWTHPSQRILFARISLSPSKHYFKGTQADLLIRLHNLLASAPHIGPYIRRLEVDPSQDIPPDFQYNLALLSRLDEVRIVDFAAAPISSLEHRAAVGELLSRPGIRHLFIGAGAWYFGDVLPCLQAAPHITELALNDVIFEGYQAVASLTDTPRCSLRLQKLEVERGFHGLLEEFSSTPGVDLRELKELRVFLGVRNAQMALRCRNMYPVVAIENVLRGTKDLERLALDIYLSGAFYPTLRSSTS</sequence>
<reference evidence="1 2" key="1">
    <citation type="journal article" date="2015" name="Fungal Genet. Biol.">
        <title>Evolution of novel wood decay mechanisms in Agaricales revealed by the genome sequences of Fistulina hepatica and Cylindrobasidium torrendii.</title>
        <authorList>
            <person name="Floudas D."/>
            <person name="Held B.W."/>
            <person name="Riley R."/>
            <person name="Nagy L.G."/>
            <person name="Koehler G."/>
            <person name="Ransdell A.S."/>
            <person name="Younus H."/>
            <person name="Chow J."/>
            <person name="Chiniquy J."/>
            <person name="Lipzen A."/>
            <person name="Tritt A."/>
            <person name="Sun H."/>
            <person name="Haridas S."/>
            <person name="LaButti K."/>
            <person name="Ohm R.A."/>
            <person name="Kues U."/>
            <person name="Blanchette R.A."/>
            <person name="Grigoriev I.V."/>
            <person name="Minto R.E."/>
            <person name="Hibbett D.S."/>
        </authorList>
    </citation>
    <scope>NUCLEOTIDE SEQUENCE [LARGE SCALE GENOMIC DNA]</scope>
    <source>
        <strain evidence="1 2">FP15055 ss-10</strain>
    </source>
</reference>
<dbReference type="STRING" id="1314674.A0A0D7B5P2"/>
<dbReference type="AlphaFoldDB" id="A0A0D7B5P2"/>
<dbReference type="Proteomes" id="UP000054007">
    <property type="component" value="Unassembled WGS sequence"/>
</dbReference>
<dbReference type="OrthoDB" id="2858160at2759"/>
<protein>
    <recommendedName>
        <fullName evidence="3">F-box domain-containing protein</fullName>
    </recommendedName>
</protein>
<dbReference type="EMBL" id="KN880576">
    <property type="protein sequence ID" value="KIY65807.1"/>
    <property type="molecule type" value="Genomic_DNA"/>
</dbReference>
<gene>
    <name evidence="1" type="ORF">CYLTODRAFT_455957</name>
</gene>
<evidence type="ECO:0008006" key="3">
    <source>
        <dbReference type="Google" id="ProtNLM"/>
    </source>
</evidence>
<evidence type="ECO:0000313" key="2">
    <source>
        <dbReference type="Proteomes" id="UP000054007"/>
    </source>
</evidence>
<organism evidence="1 2">
    <name type="scientific">Cylindrobasidium torrendii FP15055 ss-10</name>
    <dbReference type="NCBI Taxonomy" id="1314674"/>
    <lineage>
        <taxon>Eukaryota</taxon>
        <taxon>Fungi</taxon>
        <taxon>Dikarya</taxon>
        <taxon>Basidiomycota</taxon>
        <taxon>Agaricomycotina</taxon>
        <taxon>Agaricomycetes</taxon>
        <taxon>Agaricomycetidae</taxon>
        <taxon>Agaricales</taxon>
        <taxon>Marasmiineae</taxon>
        <taxon>Physalacriaceae</taxon>
        <taxon>Cylindrobasidium</taxon>
    </lineage>
</organism>
<accession>A0A0D7B5P2</accession>
<proteinExistence type="predicted"/>
<keyword evidence="2" id="KW-1185">Reference proteome</keyword>
<evidence type="ECO:0000313" key="1">
    <source>
        <dbReference type="EMBL" id="KIY65807.1"/>
    </source>
</evidence>
<name>A0A0D7B5P2_9AGAR</name>